<accession>A0ABW3J913</accession>
<dbReference type="EMBL" id="JBHTJO010000001">
    <property type="protein sequence ID" value="MFD0986241.1"/>
    <property type="molecule type" value="Genomic_DNA"/>
</dbReference>
<dbReference type="Proteomes" id="UP001597102">
    <property type="component" value="Unassembled WGS sequence"/>
</dbReference>
<name>A0ABW3J913_9HYPH</name>
<evidence type="ECO:0000313" key="2">
    <source>
        <dbReference type="Proteomes" id="UP001597102"/>
    </source>
</evidence>
<gene>
    <name evidence="1" type="ORF">ACFQ2F_03945</name>
</gene>
<organism evidence="1 2">
    <name type="scientific">Methyloligella solikamskensis</name>
    <dbReference type="NCBI Taxonomy" id="1177756"/>
    <lineage>
        <taxon>Bacteria</taxon>
        <taxon>Pseudomonadati</taxon>
        <taxon>Pseudomonadota</taxon>
        <taxon>Alphaproteobacteria</taxon>
        <taxon>Hyphomicrobiales</taxon>
        <taxon>Hyphomicrobiaceae</taxon>
        <taxon>Methyloligella</taxon>
    </lineage>
</organism>
<comment type="caution">
    <text evidence="1">The sequence shown here is derived from an EMBL/GenBank/DDBJ whole genome shotgun (WGS) entry which is preliminary data.</text>
</comment>
<protein>
    <submittedName>
        <fullName evidence="1">Uncharacterized protein</fullName>
    </submittedName>
</protein>
<keyword evidence="2" id="KW-1185">Reference proteome</keyword>
<reference evidence="2" key="1">
    <citation type="journal article" date="2019" name="Int. J. Syst. Evol. Microbiol.">
        <title>The Global Catalogue of Microorganisms (GCM) 10K type strain sequencing project: providing services to taxonomists for standard genome sequencing and annotation.</title>
        <authorList>
            <consortium name="The Broad Institute Genomics Platform"/>
            <consortium name="The Broad Institute Genome Sequencing Center for Infectious Disease"/>
            <person name="Wu L."/>
            <person name="Ma J."/>
        </authorList>
    </citation>
    <scope>NUCLEOTIDE SEQUENCE [LARGE SCALE GENOMIC DNA]</scope>
    <source>
        <strain evidence="2">CCUG 61697</strain>
    </source>
</reference>
<proteinExistence type="predicted"/>
<dbReference type="RefSeq" id="WP_379085994.1">
    <property type="nucleotide sequence ID" value="NZ_JBHTJO010000001.1"/>
</dbReference>
<sequence>MEGVSKYPGVGRFHLRGFEYDDSNVYAAIRYQVGNYIPDRNYALRDHSHLSLKCDVDHLGAMIQMLPEGEERDYIEAVFEVVEAMNSYNFDLREVLDFAHMPSATQSFNEIMRDGFVRKKEELDSAMKRLLSFDPDTAKGAKKEFPLH</sequence>
<evidence type="ECO:0000313" key="1">
    <source>
        <dbReference type="EMBL" id="MFD0986241.1"/>
    </source>
</evidence>